<gene>
    <name evidence="1" type="ORF">PROQFM164_S12g000055</name>
</gene>
<keyword evidence="2" id="KW-1185">Reference proteome</keyword>
<accession>W6QR50</accession>
<dbReference type="OrthoDB" id="4207519at2759"/>
<dbReference type="Proteomes" id="UP000030686">
    <property type="component" value="Unassembled WGS sequence"/>
</dbReference>
<dbReference type="OMA" id="CNYERAK"/>
<sequence>MNTLYGFSSSQTSPNDPGYFSWYNWVTNFVKRHPTLTSRFSRRCNYERAKYEDPKIIGEWFNLAQKTIIQFGINPDDIYNFDETGFAMRLTTTMGCTKVKWVWKDRT</sequence>
<evidence type="ECO:0000313" key="1">
    <source>
        <dbReference type="EMBL" id="CDM38446.1"/>
    </source>
</evidence>
<protein>
    <submittedName>
        <fullName evidence="1">Probable transposable element</fullName>
    </submittedName>
</protein>
<organism evidence="1 2">
    <name type="scientific">Penicillium roqueforti (strain FM164)</name>
    <dbReference type="NCBI Taxonomy" id="1365484"/>
    <lineage>
        <taxon>Eukaryota</taxon>
        <taxon>Fungi</taxon>
        <taxon>Dikarya</taxon>
        <taxon>Ascomycota</taxon>
        <taxon>Pezizomycotina</taxon>
        <taxon>Eurotiomycetes</taxon>
        <taxon>Eurotiomycetidae</taxon>
        <taxon>Eurotiales</taxon>
        <taxon>Aspergillaceae</taxon>
        <taxon>Penicillium</taxon>
    </lineage>
</organism>
<reference evidence="1" key="1">
    <citation type="journal article" date="2014" name="Nat. Commun.">
        <title>Multiple recent horizontal transfers of a large genomic region in cheese making fungi.</title>
        <authorList>
            <person name="Cheeseman K."/>
            <person name="Ropars J."/>
            <person name="Renault P."/>
            <person name="Dupont J."/>
            <person name="Gouzy J."/>
            <person name="Branca A."/>
            <person name="Abraham A.L."/>
            <person name="Ceppi M."/>
            <person name="Conseiller E."/>
            <person name="Debuchy R."/>
            <person name="Malagnac F."/>
            <person name="Goarin A."/>
            <person name="Silar P."/>
            <person name="Lacoste S."/>
            <person name="Sallet E."/>
            <person name="Bensimon A."/>
            <person name="Giraud T."/>
            <person name="Brygoo Y."/>
        </authorList>
    </citation>
    <scope>NUCLEOTIDE SEQUENCE [LARGE SCALE GENOMIC DNA]</scope>
    <source>
        <strain evidence="1">FM164</strain>
    </source>
</reference>
<name>W6QR50_PENRF</name>
<dbReference type="EMBL" id="HG792026">
    <property type="protein sequence ID" value="CDM38446.1"/>
    <property type="molecule type" value="Genomic_DNA"/>
</dbReference>
<dbReference type="AlphaFoldDB" id="W6QR50"/>
<dbReference type="STRING" id="1365484.W6QR50"/>
<proteinExistence type="predicted"/>
<evidence type="ECO:0000313" key="2">
    <source>
        <dbReference type="Proteomes" id="UP000030686"/>
    </source>
</evidence>